<dbReference type="Proteomes" id="UP000185696">
    <property type="component" value="Unassembled WGS sequence"/>
</dbReference>
<dbReference type="AlphaFoldDB" id="A0A7Z0WR15"/>
<sequence>MAVLTRPRTGRAGYLPYLLPAAVLFVAVIAVPLAMNIGISFTRWQGVGSPDWVGLDQYRTLFADETFWVSFGNNLALVVAMAVLPTLFGLLLATALFDVVGKRYARTTTALRAAFYLPQVLPAVVAGVVWGWILHPEYGSANALLRFLGLESWTQNWLGDERTALLSVMGVLVWIQLGYPLVIFLAGLQRIDPQLHEAAALDGASWWQRLWAVTVPQLRPEIFVVLLTCTIASLKSFDKIFVLTRGGPGGSTNTPAYFSFQNFFEKTNVGYGAAIATVLTVLILGLTFLFLRAQNRSDG</sequence>
<dbReference type="RefSeq" id="WP_075132375.1">
    <property type="nucleotide sequence ID" value="NZ_MSIF01000003.1"/>
</dbReference>
<keyword evidence="4 7" id="KW-0812">Transmembrane</keyword>
<dbReference type="Pfam" id="PF00528">
    <property type="entry name" value="BPD_transp_1"/>
    <property type="match status" value="1"/>
</dbReference>
<dbReference type="GO" id="GO:0005886">
    <property type="term" value="C:plasma membrane"/>
    <property type="evidence" value="ECO:0007669"/>
    <property type="project" value="UniProtKB-SubCell"/>
</dbReference>
<dbReference type="GO" id="GO:0055085">
    <property type="term" value="P:transmembrane transport"/>
    <property type="evidence" value="ECO:0007669"/>
    <property type="project" value="InterPro"/>
</dbReference>
<evidence type="ECO:0000256" key="3">
    <source>
        <dbReference type="ARBA" id="ARBA00022475"/>
    </source>
</evidence>
<keyword evidence="3" id="KW-1003">Cell membrane</keyword>
<evidence type="ECO:0000256" key="4">
    <source>
        <dbReference type="ARBA" id="ARBA00022692"/>
    </source>
</evidence>
<feature type="transmembrane region" description="Helical" evidence="7">
    <location>
        <begin position="75"/>
        <end position="101"/>
    </location>
</feature>
<feature type="transmembrane region" description="Helical" evidence="7">
    <location>
        <begin position="12"/>
        <end position="35"/>
    </location>
</feature>
<keyword evidence="2 7" id="KW-0813">Transport</keyword>
<feature type="domain" description="ABC transmembrane type-1" evidence="8">
    <location>
        <begin position="71"/>
        <end position="290"/>
    </location>
</feature>
<accession>A0A7Z0WR15</accession>
<dbReference type="OrthoDB" id="4053402at2"/>
<evidence type="ECO:0000313" key="9">
    <source>
        <dbReference type="EMBL" id="OLF12184.1"/>
    </source>
</evidence>
<evidence type="ECO:0000256" key="7">
    <source>
        <dbReference type="RuleBase" id="RU363032"/>
    </source>
</evidence>
<keyword evidence="6 7" id="KW-0472">Membrane</keyword>
<dbReference type="PROSITE" id="PS50928">
    <property type="entry name" value="ABC_TM1"/>
    <property type="match status" value="1"/>
</dbReference>
<feature type="transmembrane region" description="Helical" evidence="7">
    <location>
        <begin position="269"/>
        <end position="291"/>
    </location>
</feature>
<evidence type="ECO:0000256" key="2">
    <source>
        <dbReference type="ARBA" id="ARBA00022448"/>
    </source>
</evidence>
<dbReference type="EMBL" id="MSIF01000003">
    <property type="protein sequence ID" value="OLF12184.1"/>
    <property type="molecule type" value="Genomic_DNA"/>
</dbReference>
<dbReference type="Gene3D" id="1.10.3720.10">
    <property type="entry name" value="MetI-like"/>
    <property type="match status" value="1"/>
</dbReference>
<name>A0A7Z0WR15_9PSEU</name>
<evidence type="ECO:0000313" key="10">
    <source>
        <dbReference type="Proteomes" id="UP000185696"/>
    </source>
</evidence>
<protein>
    <submittedName>
        <fullName evidence="9">ABC transporter permease</fullName>
    </submittedName>
</protein>
<feature type="transmembrane region" description="Helical" evidence="7">
    <location>
        <begin position="113"/>
        <end position="133"/>
    </location>
</feature>
<dbReference type="InterPro" id="IPR051393">
    <property type="entry name" value="ABC_transporter_permease"/>
</dbReference>
<dbReference type="CDD" id="cd06261">
    <property type="entry name" value="TM_PBP2"/>
    <property type="match status" value="1"/>
</dbReference>
<evidence type="ECO:0000256" key="1">
    <source>
        <dbReference type="ARBA" id="ARBA00004651"/>
    </source>
</evidence>
<keyword evidence="10" id="KW-1185">Reference proteome</keyword>
<gene>
    <name evidence="9" type="ORF">BLA60_09280</name>
</gene>
<evidence type="ECO:0000256" key="6">
    <source>
        <dbReference type="ARBA" id="ARBA00023136"/>
    </source>
</evidence>
<reference evidence="9 10" key="1">
    <citation type="submission" date="2016-12" db="EMBL/GenBank/DDBJ databases">
        <title>The draft genome sequence of Actinophytocola xinjiangensis.</title>
        <authorList>
            <person name="Wang W."/>
            <person name="Yuan L."/>
        </authorList>
    </citation>
    <scope>NUCLEOTIDE SEQUENCE [LARGE SCALE GENOMIC DNA]</scope>
    <source>
        <strain evidence="9 10">CGMCC 4.4663</strain>
    </source>
</reference>
<proteinExistence type="inferred from homology"/>
<dbReference type="InterPro" id="IPR000515">
    <property type="entry name" value="MetI-like"/>
</dbReference>
<keyword evidence="5 7" id="KW-1133">Transmembrane helix</keyword>
<feature type="transmembrane region" description="Helical" evidence="7">
    <location>
        <begin position="164"/>
        <end position="188"/>
    </location>
</feature>
<evidence type="ECO:0000256" key="5">
    <source>
        <dbReference type="ARBA" id="ARBA00022989"/>
    </source>
</evidence>
<dbReference type="PANTHER" id="PTHR30193">
    <property type="entry name" value="ABC TRANSPORTER PERMEASE PROTEIN"/>
    <property type="match status" value="1"/>
</dbReference>
<comment type="similarity">
    <text evidence="7">Belongs to the binding-protein-dependent transport system permease family.</text>
</comment>
<comment type="subcellular location">
    <subcellularLocation>
        <location evidence="1 7">Cell membrane</location>
        <topology evidence="1 7">Multi-pass membrane protein</topology>
    </subcellularLocation>
</comment>
<organism evidence="9 10">
    <name type="scientific">Actinophytocola xinjiangensis</name>
    <dbReference type="NCBI Taxonomy" id="485602"/>
    <lineage>
        <taxon>Bacteria</taxon>
        <taxon>Bacillati</taxon>
        <taxon>Actinomycetota</taxon>
        <taxon>Actinomycetes</taxon>
        <taxon>Pseudonocardiales</taxon>
        <taxon>Pseudonocardiaceae</taxon>
    </lineage>
</organism>
<dbReference type="PANTHER" id="PTHR30193:SF37">
    <property type="entry name" value="INNER MEMBRANE ABC TRANSPORTER PERMEASE PROTEIN YCJO"/>
    <property type="match status" value="1"/>
</dbReference>
<dbReference type="SUPFAM" id="SSF161098">
    <property type="entry name" value="MetI-like"/>
    <property type="match status" value="1"/>
</dbReference>
<evidence type="ECO:0000259" key="8">
    <source>
        <dbReference type="PROSITE" id="PS50928"/>
    </source>
</evidence>
<dbReference type="InterPro" id="IPR035906">
    <property type="entry name" value="MetI-like_sf"/>
</dbReference>
<comment type="caution">
    <text evidence="9">The sequence shown here is derived from an EMBL/GenBank/DDBJ whole genome shotgun (WGS) entry which is preliminary data.</text>
</comment>